<keyword evidence="12 16" id="KW-0675">Receptor</keyword>
<evidence type="ECO:0000256" key="13">
    <source>
        <dbReference type="ARBA" id="ARBA00023180"/>
    </source>
</evidence>
<feature type="transmembrane region" description="Helical" evidence="16">
    <location>
        <begin position="457"/>
        <end position="479"/>
    </location>
</feature>
<protein>
    <submittedName>
        <fullName evidence="19">CSON009885 protein</fullName>
    </submittedName>
</protein>
<comment type="subcellular location">
    <subcellularLocation>
        <location evidence="2 16">Membrane</location>
        <topology evidence="2 16">Multi-pass membrane protein</topology>
    </subcellularLocation>
</comment>
<dbReference type="AlphaFoldDB" id="A0A336MD80"/>
<keyword evidence="9 16" id="KW-0297">G-protein coupled receptor</keyword>
<feature type="transmembrane region" description="Helical" evidence="16">
    <location>
        <begin position="535"/>
        <end position="557"/>
    </location>
</feature>
<dbReference type="InterPro" id="IPR000276">
    <property type="entry name" value="GPCR_Rhodpsn"/>
</dbReference>
<evidence type="ECO:0000256" key="14">
    <source>
        <dbReference type="ARBA" id="ARBA00023224"/>
    </source>
</evidence>
<feature type="transmembrane region" description="Helical" evidence="16">
    <location>
        <begin position="680"/>
        <end position="702"/>
    </location>
</feature>
<dbReference type="VEuPathDB" id="VectorBase:CSON009885"/>
<dbReference type="EMBL" id="UFQT01000397">
    <property type="protein sequence ID" value="SSX23988.1"/>
    <property type="molecule type" value="Genomic_DNA"/>
</dbReference>
<dbReference type="CDD" id="cd15079">
    <property type="entry name" value="7tmA_photoreceptors_insect"/>
    <property type="match status" value="2"/>
</dbReference>
<gene>
    <name evidence="19" type="primary">CSON009885</name>
</gene>
<feature type="transmembrane region" description="Helical" evidence="16">
    <location>
        <begin position="108"/>
        <end position="133"/>
    </location>
</feature>
<feature type="domain" description="G-protein coupled receptors family 1 profile" evidence="18">
    <location>
        <begin position="60"/>
        <end position="325"/>
    </location>
</feature>
<keyword evidence="13" id="KW-0325">Glycoprotein</keyword>
<dbReference type="OMA" id="FWITHKT"/>
<keyword evidence="4 16" id="KW-0716">Sensory transduction</keyword>
<keyword evidence="7 16" id="KW-1133">Transmembrane helix</keyword>
<name>A0A336MD80_CULSO</name>
<organism evidence="19">
    <name type="scientific">Culicoides sonorensis</name>
    <name type="common">Biting midge</name>
    <dbReference type="NCBI Taxonomy" id="179676"/>
    <lineage>
        <taxon>Eukaryota</taxon>
        <taxon>Metazoa</taxon>
        <taxon>Ecdysozoa</taxon>
        <taxon>Arthropoda</taxon>
        <taxon>Hexapoda</taxon>
        <taxon>Insecta</taxon>
        <taxon>Pterygota</taxon>
        <taxon>Neoptera</taxon>
        <taxon>Endopterygota</taxon>
        <taxon>Diptera</taxon>
        <taxon>Nematocera</taxon>
        <taxon>Chironomoidea</taxon>
        <taxon>Ceratopogonidae</taxon>
        <taxon>Ceratopogoninae</taxon>
        <taxon>Culicoides</taxon>
        <taxon>Monoculicoides</taxon>
    </lineage>
</organism>
<feature type="compositionally biased region" description="Low complexity" evidence="17">
    <location>
        <begin position="724"/>
        <end position="737"/>
    </location>
</feature>
<feature type="transmembrane region" description="Helical" evidence="16">
    <location>
        <begin position="45"/>
        <end position="69"/>
    </location>
</feature>
<dbReference type="SUPFAM" id="SSF81321">
    <property type="entry name" value="Family A G protein-coupled receptor-like"/>
    <property type="match status" value="2"/>
</dbReference>
<dbReference type="InterPro" id="IPR017452">
    <property type="entry name" value="GPCR_Rhodpsn_7TM"/>
</dbReference>
<dbReference type="InterPro" id="IPR001760">
    <property type="entry name" value="Opsin"/>
</dbReference>
<comment type="similarity">
    <text evidence="16">Belongs to the G-protein coupled receptor 1 family. Opsin subfamily.</text>
</comment>
<evidence type="ECO:0000256" key="2">
    <source>
        <dbReference type="ARBA" id="ARBA00004141"/>
    </source>
</evidence>
<dbReference type="Gene3D" id="1.20.1070.10">
    <property type="entry name" value="Rhodopsin 7-helix transmembrane proteins"/>
    <property type="match status" value="2"/>
</dbReference>
<evidence type="ECO:0000256" key="1">
    <source>
        <dbReference type="ARBA" id="ARBA00002881"/>
    </source>
</evidence>
<feature type="transmembrane region" description="Helical" evidence="16">
    <location>
        <begin position="494"/>
        <end position="515"/>
    </location>
</feature>
<feature type="transmembrane region" description="Helical" evidence="16">
    <location>
        <begin position="586"/>
        <end position="607"/>
    </location>
</feature>
<dbReference type="FunFam" id="1.20.1070.10:FF:000044">
    <property type="entry name" value="Opsin, ultraviolet-sensitive"/>
    <property type="match status" value="2"/>
</dbReference>
<evidence type="ECO:0000256" key="11">
    <source>
        <dbReference type="ARBA" id="ARBA00023157"/>
    </source>
</evidence>
<feature type="transmembrane region" description="Helical" evidence="16">
    <location>
        <begin position="154"/>
        <end position="176"/>
    </location>
</feature>
<feature type="transmembrane region" description="Helical" evidence="16">
    <location>
        <begin position="208"/>
        <end position="231"/>
    </location>
</feature>
<evidence type="ECO:0000256" key="17">
    <source>
        <dbReference type="SAM" id="MobiDB-lite"/>
    </source>
</evidence>
<feature type="transmembrane region" description="Helical" evidence="16">
    <location>
        <begin position="417"/>
        <end position="445"/>
    </location>
</feature>
<keyword evidence="14 16" id="KW-0807">Transducer</keyword>
<feature type="transmembrane region" description="Helical" evidence="16">
    <location>
        <begin position="270"/>
        <end position="291"/>
    </location>
</feature>
<dbReference type="InterPro" id="IPR001391">
    <property type="entry name" value="Opsin_lateye"/>
</dbReference>
<keyword evidence="3 16" id="KW-0600">Photoreceptor protein</keyword>
<evidence type="ECO:0000256" key="15">
    <source>
        <dbReference type="ARBA" id="ARBA00023305"/>
    </source>
</evidence>
<dbReference type="InterPro" id="IPR050125">
    <property type="entry name" value="GPCR_opsins"/>
</dbReference>
<evidence type="ECO:0000256" key="5">
    <source>
        <dbReference type="ARBA" id="ARBA00022692"/>
    </source>
</evidence>
<keyword evidence="11" id="KW-1015">Disulfide bond</keyword>
<keyword evidence="8 16" id="KW-0157">Chromophore</keyword>
<evidence type="ECO:0000256" key="8">
    <source>
        <dbReference type="ARBA" id="ARBA00022991"/>
    </source>
</evidence>
<comment type="caution">
    <text evidence="16">Lacks conserved residue(s) required for the propagation of feature annotation.</text>
</comment>
<dbReference type="PANTHER" id="PTHR24240">
    <property type="entry name" value="OPSIN"/>
    <property type="match status" value="1"/>
</dbReference>
<evidence type="ECO:0000256" key="4">
    <source>
        <dbReference type="ARBA" id="ARBA00022606"/>
    </source>
</evidence>
<dbReference type="GO" id="GO:0016020">
    <property type="term" value="C:membrane"/>
    <property type="evidence" value="ECO:0007669"/>
    <property type="project" value="UniProtKB-SubCell"/>
</dbReference>
<evidence type="ECO:0000256" key="6">
    <source>
        <dbReference type="ARBA" id="ARBA00022925"/>
    </source>
</evidence>
<keyword evidence="10 16" id="KW-0472">Membrane</keyword>
<evidence type="ECO:0000313" key="19">
    <source>
        <dbReference type="EMBL" id="SSX23988.1"/>
    </source>
</evidence>
<keyword evidence="15" id="KW-0844">Vision</keyword>
<dbReference type="GO" id="GO:0008020">
    <property type="term" value="F:G protein-coupled photoreceptor activity"/>
    <property type="evidence" value="ECO:0007669"/>
    <property type="project" value="UniProtKB-ARBA"/>
</dbReference>
<dbReference type="Pfam" id="PF00001">
    <property type="entry name" value="7tm_1"/>
    <property type="match status" value="2"/>
</dbReference>
<evidence type="ECO:0000256" key="16">
    <source>
        <dbReference type="RuleBase" id="RU004951"/>
    </source>
</evidence>
<dbReference type="PRINTS" id="PR00237">
    <property type="entry name" value="GPCRRHODOPSN"/>
</dbReference>
<comment type="function">
    <text evidence="1">Visual pigments are the light-absorbing molecules that mediate vision. They consist of an apoprotein, opsin, covalently linked to cis-retinal.</text>
</comment>
<dbReference type="PROSITE" id="PS00238">
    <property type="entry name" value="OPSIN"/>
    <property type="match status" value="2"/>
</dbReference>
<accession>A0A336MD80</accession>
<evidence type="ECO:0000256" key="7">
    <source>
        <dbReference type="ARBA" id="ARBA00022989"/>
    </source>
</evidence>
<feature type="transmembrane region" description="Helical" evidence="16">
    <location>
        <begin position="647"/>
        <end position="668"/>
    </location>
</feature>
<proteinExistence type="inferred from homology"/>
<dbReference type="PRINTS" id="PR00578">
    <property type="entry name" value="OPSINLTRLEYE"/>
</dbReference>
<dbReference type="InterPro" id="IPR027430">
    <property type="entry name" value="Retinal_BS"/>
</dbReference>
<dbReference type="PROSITE" id="PS50262">
    <property type="entry name" value="G_PROTEIN_RECEP_F1_2"/>
    <property type="match status" value="2"/>
</dbReference>
<feature type="region of interest" description="Disordered" evidence="17">
    <location>
        <begin position="724"/>
        <end position="744"/>
    </location>
</feature>
<keyword evidence="5 16" id="KW-0812">Transmembrane</keyword>
<dbReference type="PRINTS" id="PR00238">
    <property type="entry name" value="OPSIN"/>
</dbReference>
<keyword evidence="6 16" id="KW-0681">Retinal protein</keyword>
<evidence type="ECO:0000256" key="12">
    <source>
        <dbReference type="ARBA" id="ARBA00023170"/>
    </source>
</evidence>
<evidence type="ECO:0000256" key="9">
    <source>
        <dbReference type="ARBA" id="ARBA00023040"/>
    </source>
</evidence>
<feature type="domain" description="G-protein coupled receptors family 1 profile" evidence="18">
    <location>
        <begin position="436"/>
        <end position="699"/>
    </location>
</feature>
<dbReference type="GO" id="GO:0007602">
    <property type="term" value="P:phototransduction"/>
    <property type="evidence" value="ECO:0007669"/>
    <property type="project" value="UniProtKB-KW"/>
</dbReference>
<reference evidence="19" key="1">
    <citation type="submission" date="2018-07" db="EMBL/GenBank/DDBJ databases">
        <authorList>
            <person name="Quirk P.G."/>
            <person name="Krulwich T.A."/>
        </authorList>
    </citation>
    <scope>NUCLEOTIDE SEQUENCE</scope>
</reference>
<evidence type="ECO:0000256" key="3">
    <source>
        <dbReference type="ARBA" id="ARBA00022543"/>
    </source>
</evidence>
<sequence>MAFQQYHYDGFQNMTVYDKARPEMLDLIDVHWKQFPPMNPLWHSILAFVLFLLAVVACSGNFIVCYIFLSTKSLRTPSNLLVVNLAFSDFMIMFTMCPPMVYNCMQETWVLGPLACTIYGMCGSLFGCVSIYSMTAIALDRYNVIVKGLSAKPMGIAGVLIRILIIWVLCLAWTIAPVFGWGRYVPEGNMTACGTDYLSKDWISRSYIIAYSFWVYFLPLFIIIYAYYYILSAVFAHERNMREQAKKMNVASLRQKSNGSSKEQSCEAKLAKVALMTITLWFMAWTPYLVINWAGIFDLVPISPLSTIWGSVFAKANAVYNPIVYGISHPKYRAALYKKFPSLACNVGPDDTLSTTSGTSVNPNRFQFKMINPGPMMSYQYGGGAWGNNLTVVDKVTPDMKHLVDVYWAQFPPMNPLWYNILAFFLVVLSIVSCCGNFVVLYVFLTTKALRTPSNMLIVNLAFSDFMIMFTMCPSMFWACLKETWTLGVLGCQLYALSGSLFGCVSIWTMTMISFDRYNVIVNGLSGKPLTMGGVALRLLFIYSTCTFWAIMPLFGWNRYVPEGNMTACGTDYISQDWLSRSYLCAYSFFVYELPLFLIIFSYYHILKTVFAHEKSMRDQAKKMNVTSLRSSEENKTQSTEAKLAKVALMTITLWFMAWTPYLVINWAGMFQLAKITPLFSIWGSVFAKTSCVYNPIVYGISHPKYRAALAKTFPSLVCGQTESDSASTASGSTGDAQSVVSSS</sequence>
<evidence type="ECO:0000259" key="18">
    <source>
        <dbReference type="PROSITE" id="PS50262"/>
    </source>
</evidence>
<evidence type="ECO:0000256" key="10">
    <source>
        <dbReference type="ARBA" id="ARBA00023136"/>
    </source>
</evidence>
<feature type="transmembrane region" description="Helical" evidence="16">
    <location>
        <begin position="81"/>
        <end position="102"/>
    </location>
</feature>
<dbReference type="PROSITE" id="PS00237">
    <property type="entry name" value="G_PROTEIN_RECEP_F1_1"/>
    <property type="match status" value="2"/>
</dbReference>
<dbReference type="GO" id="GO:0007601">
    <property type="term" value="P:visual perception"/>
    <property type="evidence" value="ECO:0007669"/>
    <property type="project" value="UniProtKB-KW"/>
</dbReference>